<name>A0ACB8B100_9AGAM</name>
<evidence type="ECO:0000313" key="1">
    <source>
        <dbReference type="EMBL" id="KAH7919089.1"/>
    </source>
</evidence>
<organism evidence="1 2">
    <name type="scientific">Leucogyrophana mollusca</name>
    <dbReference type="NCBI Taxonomy" id="85980"/>
    <lineage>
        <taxon>Eukaryota</taxon>
        <taxon>Fungi</taxon>
        <taxon>Dikarya</taxon>
        <taxon>Basidiomycota</taxon>
        <taxon>Agaricomycotina</taxon>
        <taxon>Agaricomycetes</taxon>
        <taxon>Agaricomycetidae</taxon>
        <taxon>Boletales</taxon>
        <taxon>Boletales incertae sedis</taxon>
        <taxon>Leucogyrophana</taxon>
    </lineage>
</organism>
<keyword evidence="2" id="KW-1185">Reference proteome</keyword>
<reference evidence="1" key="1">
    <citation type="journal article" date="2021" name="New Phytol.">
        <title>Evolutionary innovations through gain and loss of genes in the ectomycorrhizal Boletales.</title>
        <authorList>
            <person name="Wu G."/>
            <person name="Miyauchi S."/>
            <person name="Morin E."/>
            <person name="Kuo A."/>
            <person name="Drula E."/>
            <person name="Varga T."/>
            <person name="Kohler A."/>
            <person name="Feng B."/>
            <person name="Cao Y."/>
            <person name="Lipzen A."/>
            <person name="Daum C."/>
            <person name="Hundley H."/>
            <person name="Pangilinan J."/>
            <person name="Johnson J."/>
            <person name="Barry K."/>
            <person name="LaButti K."/>
            <person name="Ng V."/>
            <person name="Ahrendt S."/>
            <person name="Min B."/>
            <person name="Choi I.G."/>
            <person name="Park H."/>
            <person name="Plett J.M."/>
            <person name="Magnuson J."/>
            <person name="Spatafora J.W."/>
            <person name="Nagy L.G."/>
            <person name="Henrissat B."/>
            <person name="Grigoriev I.V."/>
            <person name="Yang Z.L."/>
            <person name="Xu J."/>
            <person name="Martin F.M."/>
        </authorList>
    </citation>
    <scope>NUCLEOTIDE SEQUENCE</scope>
    <source>
        <strain evidence="1">KUC20120723A-06</strain>
    </source>
</reference>
<sequence>MSITISECATALSLPATAQSGYLPQPHVQDYSRSHIPPVHGPLHCSAASEADTPVNFVLEDLASDVQVLLAERSGSRWRWRGPLIPRAIAPLPTRALATLAGVEIGDNTMKAISHDVVPTPLNPDMQLEDDVDGCLHLDDEDSDIECEYCTLGRKVNVFQSITATPGVSAWSFEELRAECYSQSLVATGSAPRAVPQGAPSWMVIPPAFVARSVPA</sequence>
<proteinExistence type="predicted"/>
<dbReference type="EMBL" id="MU266696">
    <property type="protein sequence ID" value="KAH7919089.1"/>
    <property type="molecule type" value="Genomic_DNA"/>
</dbReference>
<dbReference type="Proteomes" id="UP000790709">
    <property type="component" value="Unassembled WGS sequence"/>
</dbReference>
<comment type="caution">
    <text evidence="1">The sequence shown here is derived from an EMBL/GenBank/DDBJ whole genome shotgun (WGS) entry which is preliminary data.</text>
</comment>
<protein>
    <submittedName>
        <fullName evidence="1">Uncharacterized protein</fullName>
    </submittedName>
</protein>
<gene>
    <name evidence="1" type="ORF">BV22DRAFT_1041231</name>
</gene>
<accession>A0ACB8B100</accession>
<evidence type="ECO:0000313" key="2">
    <source>
        <dbReference type="Proteomes" id="UP000790709"/>
    </source>
</evidence>